<reference evidence="6 7" key="1">
    <citation type="submission" date="2013-07" db="EMBL/GenBank/DDBJ databases">
        <authorList>
            <consortium name="DOE Joint Genome Institute"/>
            <person name="Reeve W."/>
            <person name="Huntemann M."/>
            <person name="Han J."/>
            <person name="Chen A."/>
            <person name="Kyrpides N."/>
            <person name="Mavromatis K."/>
            <person name="Markowitz V."/>
            <person name="Palaniappan K."/>
            <person name="Ivanova N."/>
            <person name="Schaumberg A."/>
            <person name="Pati A."/>
            <person name="Liolios K."/>
            <person name="Nordberg H.P."/>
            <person name="Cantor M.N."/>
            <person name="Hua S.X."/>
            <person name="Woyke T."/>
        </authorList>
    </citation>
    <scope>NUCLEOTIDE SEQUENCE [LARGE SCALE GENOMIC DNA]</scope>
    <source>
        <strain evidence="6 7">DSM 43889</strain>
    </source>
</reference>
<evidence type="ECO:0000256" key="4">
    <source>
        <dbReference type="PROSITE-ProRule" id="PRU00335"/>
    </source>
</evidence>
<dbReference type="PANTHER" id="PTHR30055">
    <property type="entry name" value="HTH-TYPE TRANSCRIPTIONAL REGULATOR RUTR"/>
    <property type="match status" value="1"/>
</dbReference>
<dbReference type="Proteomes" id="UP000791080">
    <property type="component" value="Unassembled WGS sequence"/>
</dbReference>
<dbReference type="RefSeq" id="WP_051713428.1">
    <property type="nucleotide sequence ID" value="NZ_AUBJ02000001.1"/>
</dbReference>
<dbReference type="Pfam" id="PF00440">
    <property type="entry name" value="TetR_N"/>
    <property type="match status" value="1"/>
</dbReference>
<dbReference type="InterPro" id="IPR009057">
    <property type="entry name" value="Homeodomain-like_sf"/>
</dbReference>
<dbReference type="InterPro" id="IPR001647">
    <property type="entry name" value="HTH_TetR"/>
</dbReference>
<dbReference type="PROSITE" id="PS50977">
    <property type="entry name" value="HTH_TETR_2"/>
    <property type="match status" value="1"/>
</dbReference>
<evidence type="ECO:0000313" key="6">
    <source>
        <dbReference type="EMBL" id="MCP2333901.1"/>
    </source>
</evidence>
<reference evidence="6 7" key="2">
    <citation type="submission" date="2022-06" db="EMBL/GenBank/DDBJ databases">
        <title>Genomic Encyclopedia of Type Strains, Phase I: the one thousand microbial genomes (KMG-I) project.</title>
        <authorList>
            <person name="Kyrpides N."/>
        </authorList>
    </citation>
    <scope>NUCLEOTIDE SEQUENCE [LARGE SCALE GENOMIC DNA]</scope>
    <source>
        <strain evidence="6 7">DSM 43889</strain>
    </source>
</reference>
<dbReference type="PRINTS" id="PR00455">
    <property type="entry name" value="HTHTETR"/>
</dbReference>
<keyword evidence="2 4" id="KW-0238">DNA-binding</keyword>
<gene>
    <name evidence="6" type="ORF">G443_004171</name>
</gene>
<keyword evidence="3" id="KW-0804">Transcription</keyword>
<organism evidence="6 7">
    <name type="scientific">Actinoalloteichus caeruleus DSM 43889</name>
    <dbReference type="NCBI Taxonomy" id="1120930"/>
    <lineage>
        <taxon>Bacteria</taxon>
        <taxon>Bacillati</taxon>
        <taxon>Actinomycetota</taxon>
        <taxon>Actinomycetes</taxon>
        <taxon>Pseudonocardiales</taxon>
        <taxon>Pseudonocardiaceae</taxon>
        <taxon>Actinoalloteichus</taxon>
        <taxon>Actinoalloteichus cyanogriseus</taxon>
    </lineage>
</organism>
<feature type="domain" description="HTH tetR-type" evidence="5">
    <location>
        <begin position="18"/>
        <end position="78"/>
    </location>
</feature>
<dbReference type="PANTHER" id="PTHR30055:SF234">
    <property type="entry name" value="HTH-TYPE TRANSCRIPTIONAL REGULATOR BETI"/>
    <property type="match status" value="1"/>
</dbReference>
<evidence type="ECO:0000313" key="7">
    <source>
        <dbReference type="Proteomes" id="UP000791080"/>
    </source>
</evidence>
<sequence>MGSEKSLRSQKERTFIEEARRAQIVTCAIEVISEFGYRKASLVRIAERAGVSKGVILYHFTGKGEVIETALGQIYAALGARFEQELADHPDVRSTLAAYIRALVGYMRDNPTHVRVIAEAATYDGGSAEAGDSFDPGDAGARWRSLADLLRAGQAAGEFRDFDARVLAQAIGGAIDAVIAGWLEEPDTDLTEAGEQLVTTFDRALVAVPPTTDSGSTPCQ</sequence>
<feature type="DNA-binding region" description="H-T-H motif" evidence="4">
    <location>
        <begin position="41"/>
        <end position="60"/>
    </location>
</feature>
<accession>A0ABT1JP34</accession>
<dbReference type="InterPro" id="IPR050109">
    <property type="entry name" value="HTH-type_TetR-like_transc_reg"/>
</dbReference>
<dbReference type="EMBL" id="AUBJ02000001">
    <property type="protein sequence ID" value="MCP2333901.1"/>
    <property type="molecule type" value="Genomic_DNA"/>
</dbReference>
<dbReference type="SUPFAM" id="SSF46689">
    <property type="entry name" value="Homeodomain-like"/>
    <property type="match status" value="1"/>
</dbReference>
<protein>
    <submittedName>
        <fullName evidence="6">Transcriptional regulator, TetR family</fullName>
    </submittedName>
</protein>
<dbReference type="Gene3D" id="1.10.357.10">
    <property type="entry name" value="Tetracycline Repressor, domain 2"/>
    <property type="match status" value="1"/>
</dbReference>
<evidence type="ECO:0000256" key="3">
    <source>
        <dbReference type="ARBA" id="ARBA00023163"/>
    </source>
</evidence>
<dbReference type="Gene3D" id="1.10.10.60">
    <property type="entry name" value="Homeodomain-like"/>
    <property type="match status" value="1"/>
</dbReference>
<evidence type="ECO:0000256" key="2">
    <source>
        <dbReference type="ARBA" id="ARBA00023125"/>
    </source>
</evidence>
<dbReference type="SUPFAM" id="SSF48498">
    <property type="entry name" value="Tetracyclin repressor-like, C-terminal domain"/>
    <property type="match status" value="1"/>
</dbReference>
<keyword evidence="7" id="KW-1185">Reference proteome</keyword>
<name>A0ABT1JP34_ACTCY</name>
<keyword evidence="1" id="KW-0805">Transcription regulation</keyword>
<dbReference type="InterPro" id="IPR036271">
    <property type="entry name" value="Tet_transcr_reg_TetR-rel_C_sf"/>
</dbReference>
<proteinExistence type="predicted"/>
<comment type="caution">
    <text evidence="6">The sequence shown here is derived from an EMBL/GenBank/DDBJ whole genome shotgun (WGS) entry which is preliminary data.</text>
</comment>
<evidence type="ECO:0000259" key="5">
    <source>
        <dbReference type="PROSITE" id="PS50977"/>
    </source>
</evidence>
<evidence type="ECO:0000256" key="1">
    <source>
        <dbReference type="ARBA" id="ARBA00023015"/>
    </source>
</evidence>